<protein>
    <submittedName>
        <fullName evidence="9">Zinc transporter ZIP9</fullName>
    </submittedName>
</protein>
<keyword evidence="3 7" id="KW-0812">Transmembrane</keyword>
<evidence type="ECO:0000256" key="1">
    <source>
        <dbReference type="ARBA" id="ARBA00004127"/>
    </source>
</evidence>
<evidence type="ECO:0000256" key="5">
    <source>
        <dbReference type="ARBA" id="ARBA00023034"/>
    </source>
</evidence>
<dbReference type="InterPro" id="IPR045891">
    <property type="entry name" value="ZIP9"/>
</dbReference>
<evidence type="ECO:0000256" key="2">
    <source>
        <dbReference type="ARBA" id="ARBA00004394"/>
    </source>
</evidence>
<dbReference type="Pfam" id="PF02535">
    <property type="entry name" value="Zip"/>
    <property type="match status" value="1"/>
</dbReference>
<keyword evidence="4 7" id="KW-1133">Transmembrane helix</keyword>
<dbReference type="GO" id="GO:0046873">
    <property type="term" value="F:metal ion transmembrane transporter activity"/>
    <property type="evidence" value="ECO:0007669"/>
    <property type="project" value="InterPro"/>
</dbReference>
<dbReference type="WBParaSite" id="Pan_g6468.t1">
    <property type="protein sequence ID" value="Pan_g6468.t1"/>
    <property type="gene ID" value="Pan_g6468"/>
</dbReference>
<proteinExistence type="predicted"/>
<keyword evidence="5" id="KW-0333">Golgi apparatus</keyword>
<evidence type="ECO:0000256" key="6">
    <source>
        <dbReference type="ARBA" id="ARBA00023136"/>
    </source>
</evidence>
<dbReference type="PANTHER" id="PTHR16133:SF0">
    <property type="entry name" value="ZINC_IRON REGULATED TRANSPORTER-RELATED PROTEIN 102B, ISOFORM E"/>
    <property type="match status" value="1"/>
</dbReference>
<evidence type="ECO:0000256" key="3">
    <source>
        <dbReference type="ARBA" id="ARBA00022692"/>
    </source>
</evidence>
<accession>A0A7E4W563</accession>
<reference evidence="9" key="2">
    <citation type="submission" date="2020-10" db="UniProtKB">
        <authorList>
            <consortium name="WormBaseParasite"/>
        </authorList>
    </citation>
    <scope>IDENTIFICATION</scope>
</reference>
<evidence type="ECO:0000256" key="7">
    <source>
        <dbReference type="SAM" id="Phobius"/>
    </source>
</evidence>
<feature type="transmembrane region" description="Helical" evidence="7">
    <location>
        <begin position="154"/>
        <end position="173"/>
    </location>
</feature>
<feature type="transmembrane region" description="Helical" evidence="7">
    <location>
        <begin position="185"/>
        <end position="205"/>
    </location>
</feature>
<sequence length="356" mass="37881">MFAGSYAAGFLPLAFSFSESKIRLLSILGAGLLVGTALAVILPEGIEVLQDSQIAVAAPIHHHQQQAQQQHLDNHAAKNILEQNTAEDDLNPPRIVPKDAEMNPDVPLNVDAQGDTDTQVRVKRDDVAHSEVSSLTGEQIPEEAHQHKSDIGPVVGWSLIAGFLLMLFVEQVTKHNQSGRQKITATIGLVVHSAVDGIALGSASMVNKSDVQFIVFIAIMLHKAPAAFGLVTILMMEGLERAKIRKHLFVFASAAPIGALATFFLMPKDPSVANASSASTGIMLLFSAGTFLYVATVHVLPELAASSNKQYRALPTAGNTSTTPHSHSGADFSLKELIVFSVGSVLPLLLSAGHHH</sequence>
<feature type="transmembrane region" description="Helical" evidence="7">
    <location>
        <begin position="211"/>
        <end position="236"/>
    </location>
</feature>
<dbReference type="InterPro" id="IPR003689">
    <property type="entry name" value="ZIP"/>
</dbReference>
<feature type="transmembrane region" description="Helical" evidence="7">
    <location>
        <begin position="278"/>
        <end position="300"/>
    </location>
</feature>
<dbReference type="GO" id="GO:0000139">
    <property type="term" value="C:Golgi membrane"/>
    <property type="evidence" value="ECO:0007669"/>
    <property type="project" value="UniProtKB-SubCell"/>
</dbReference>
<evidence type="ECO:0000313" key="9">
    <source>
        <dbReference type="WBParaSite" id="Pan_g6468.t1"/>
    </source>
</evidence>
<reference evidence="8" key="1">
    <citation type="journal article" date="2013" name="Genetics">
        <title>The draft genome and transcriptome of Panagrellus redivivus are shaped by the harsh demands of a free-living lifestyle.</title>
        <authorList>
            <person name="Srinivasan J."/>
            <person name="Dillman A.R."/>
            <person name="Macchietto M.G."/>
            <person name="Heikkinen L."/>
            <person name="Lakso M."/>
            <person name="Fracchia K.M."/>
            <person name="Antoshechkin I."/>
            <person name="Mortazavi A."/>
            <person name="Wong G."/>
            <person name="Sternberg P.W."/>
        </authorList>
    </citation>
    <scope>NUCLEOTIDE SEQUENCE [LARGE SCALE GENOMIC DNA]</scope>
    <source>
        <strain evidence="8">MT8872</strain>
    </source>
</reference>
<evidence type="ECO:0000256" key="4">
    <source>
        <dbReference type="ARBA" id="ARBA00022989"/>
    </source>
</evidence>
<organism evidence="8 9">
    <name type="scientific">Panagrellus redivivus</name>
    <name type="common">Microworm</name>
    <dbReference type="NCBI Taxonomy" id="6233"/>
    <lineage>
        <taxon>Eukaryota</taxon>
        <taxon>Metazoa</taxon>
        <taxon>Ecdysozoa</taxon>
        <taxon>Nematoda</taxon>
        <taxon>Chromadorea</taxon>
        <taxon>Rhabditida</taxon>
        <taxon>Tylenchina</taxon>
        <taxon>Panagrolaimomorpha</taxon>
        <taxon>Panagrolaimoidea</taxon>
        <taxon>Panagrolaimidae</taxon>
        <taxon>Panagrellus</taxon>
    </lineage>
</organism>
<comment type="subcellular location">
    <subcellularLocation>
        <location evidence="1">Endomembrane system</location>
        <topology evidence="1">Multi-pass membrane protein</topology>
    </subcellularLocation>
    <subcellularLocation>
        <location evidence="2">Golgi apparatus membrane</location>
    </subcellularLocation>
</comment>
<feature type="transmembrane region" description="Helical" evidence="7">
    <location>
        <begin position="248"/>
        <end position="266"/>
    </location>
</feature>
<keyword evidence="6 7" id="KW-0472">Membrane</keyword>
<name>A0A7E4W563_PANRE</name>
<dbReference type="GO" id="GO:0006829">
    <property type="term" value="P:zinc ion transport"/>
    <property type="evidence" value="ECO:0007669"/>
    <property type="project" value="InterPro"/>
</dbReference>
<dbReference type="AlphaFoldDB" id="A0A7E4W563"/>
<keyword evidence="8" id="KW-1185">Reference proteome</keyword>
<dbReference type="PANTHER" id="PTHR16133">
    <property type="entry name" value="SOLUTE CARRIER FAMILY 39 ZINC TRANSPORTER , MEMBER 9-RELATED"/>
    <property type="match status" value="1"/>
</dbReference>
<evidence type="ECO:0000313" key="8">
    <source>
        <dbReference type="Proteomes" id="UP000492821"/>
    </source>
</evidence>
<dbReference type="Proteomes" id="UP000492821">
    <property type="component" value="Unassembled WGS sequence"/>
</dbReference>